<proteinExistence type="predicted"/>
<dbReference type="STRING" id="4540.A0A3L6Q3P6"/>
<dbReference type="InterPro" id="IPR017441">
    <property type="entry name" value="Protein_kinase_ATP_BS"/>
</dbReference>
<dbReference type="AlphaFoldDB" id="A0A3L6Q3P6"/>
<accession>A0A3L6Q3P6</accession>
<keyword evidence="1" id="KW-0547">Nucleotide-binding</keyword>
<dbReference type="Gene3D" id="3.30.200.20">
    <property type="entry name" value="Phosphorylase Kinase, domain 1"/>
    <property type="match status" value="1"/>
</dbReference>
<dbReference type="GO" id="GO:0005524">
    <property type="term" value="F:ATP binding"/>
    <property type="evidence" value="ECO:0007669"/>
    <property type="project" value="UniProtKB-UniRule"/>
</dbReference>
<dbReference type="SUPFAM" id="SSF56112">
    <property type="entry name" value="Protein kinase-like (PK-like)"/>
    <property type="match status" value="1"/>
</dbReference>
<dbReference type="PANTHER" id="PTHR45707">
    <property type="entry name" value="C2 CALCIUM/LIPID-BINDING PLANT PHOSPHORIBOSYLTRANSFERASE FAMILY PROTEIN"/>
    <property type="match status" value="1"/>
</dbReference>
<keyword evidence="1" id="KW-0067">ATP-binding</keyword>
<organism evidence="2 3">
    <name type="scientific">Panicum miliaceum</name>
    <name type="common">Proso millet</name>
    <name type="synonym">Broomcorn millet</name>
    <dbReference type="NCBI Taxonomy" id="4540"/>
    <lineage>
        <taxon>Eukaryota</taxon>
        <taxon>Viridiplantae</taxon>
        <taxon>Streptophyta</taxon>
        <taxon>Embryophyta</taxon>
        <taxon>Tracheophyta</taxon>
        <taxon>Spermatophyta</taxon>
        <taxon>Magnoliopsida</taxon>
        <taxon>Liliopsida</taxon>
        <taxon>Poales</taxon>
        <taxon>Poaceae</taxon>
        <taxon>PACMAD clade</taxon>
        <taxon>Panicoideae</taxon>
        <taxon>Panicodae</taxon>
        <taxon>Paniceae</taxon>
        <taxon>Panicinae</taxon>
        <taxon>Panicum</taxon>
        <taxon>Panicum sect. Panicum</taxon>
    </lineage>
</organism>
<dbReference type="PANTHER" id="PTHR45707:SF70">
    <property type="entry name" value="PROTEIN KINASE DOMAIN-CONTAINING PROTEIN"/>
    <property type="match status" value="1"/>
</dbReference>
<dbReference type="Proteomes" id="UP000275267">
    <property type="component" value="Unassembled WGS sequence"/>
</dbReference>
<reference evidence="3" key="1">
    <citation type="journal article" date="2019" name="Nat. Commun.">
        <title>The genome of broomcorn millet.</title>
        <authorList>
            <person name="Zou C."/>
            <person name="Miki D."/>
            <person name="Li D."/>
            <person name="Tang Q."/>
            <person name="Xiao L."/>
            <person name="Rajput S."/>
            <person name="Deng P."/>
            <person name="Jia W."/>
            <person name="Huang R."/>
            <person name="Zhang M."/>
            <person name="Sun Y."/>
            <person name="Hu J."/>
            <person name="Fu X."/>
            <person name="Schnable P.S."/>
            <person name="Li F."/>
            <person name="Zhang H."/>
            <person name="Feng B."/>
            <person name="Zhu X."/>
            <person name="Liu R."/>
            <person name="Schnable J.C."/>
            <person name="Zhu J.-K."/>
            <person name="Zhang H."/>
        </authorList>
    </citation>
    <scope>NUCLEOTIDE SEQUENCE [LARGE SCALE GENOMIC DNA]</scope>
</reference>
<sequence>MEREASIHDLLERILLNESEEPTNLPIWLLESITNNFSDDQKIGSGGFADVYKGLFQNSIVAVKKLKLSARVELDETKFNKEVNSLMKIPSIGSSDFASSTLLDIFPLEPRFPFEPNERIECPVTLTNRTDHHVGIWIVLNCPDTCSSLGGVPYLWEQELEEEEDLVSSFFLPVGATFH</sequence>
<evidence type="ECO:0008006" key="4">
    <source>
        <dbReference type="Google" id="ProtNLM"/>
    </source>
</evidence>
<feature type="binding site" evidence="1">
    <location>
        <position position="65"/>
    </location>
    <ligand>
        <name>ATP</name>
        <dbReference type="ChEBI" id="CHEBI:30616"/>
    </ligand>
</feature>
<evidence type="ECO:0000313" key="2">
    <source>
        <dbReference type="EMBL" id="RLM69801.1"/>
    </source>
</evidence>
<dbReference type="InterPro" id="IPR011009">
    <property type="entry name" value="Kinase-like_dom_sf"/>
</dbReference>
<dbReference type="EMBL" id="PQIB02000014">
    <property type="protein sequence ID" value="RLM69801.1"/>
    <property type="molecule type" value="Genomic_DNA"/>
</dbReference>
<evidence type="ECO:0000313" key="3">
    <source>
        <dbReference type="Proteomes" id="UP000275267"/>
    </source>
</evidence>
<comment type="caution">
    <text evidence="2">The sequence shown here is derived from an EMBL/GenBank/DDBJ whole genome shotgun (WGS) entry which is preliminary data.</text>
</comment>
<keyword evidence="3" id="KW-1185">Reference proteome</keyword>
<gene>
    <name evidence="2" type="ORF">C2845_PM17G02240</name>
</gene>
<name>A0A3L6Q3P6_PANMI</name>
<evidence type="ECO:0000256" key="1">
    <source>
        <dbReference type="PROSITE-ProRule" id="PRU10141"/>
    </source>
</evidence>
<dbReference type="PROSITE" id="PS00107">
    <property type="entry name" value="PROTEIN_KINASE_ATP"/>
    <property type="match status" value="1"/>
</dbReference>
<protein>
    <recommendedName>
        <fullName evidence="4">Protein kinase domain-containing protein</fullName>
    </recommendedName>
</protein>
<dbReference type="OrthoDB" id="1668230at2759"/>